<dbReference type="AlphaFoldDB" id="A0A0C9Z464"/>
<reference evidence="2" key="2">
    <citation type="submission" date="2015-01" db="EMBL/GenBank/DDBJ databases">
        <title>Evolutionary Origins and Diversification of the Mycorrhizal Mutualists.</title>
        <authorList>
            <consortium name="DOE Joint Genome Institute"/>
            <consortium name="Mycorrhizal Genomics Consortium"/>
            <person name="Kohler A."/>
            <person name="Kuo A."/>
            <person name="Nagy L.G."/>
            <person name="Floudas D."/>
            <person name="Copeland A."/>
            <person name="Barry K.W."/>
            <person name="Cichocki N."/>
            <person name="Veneault-Fourrey C."/>
            <person name="LaButti K."/>
            <person name="Lindquist E.A."/>
            <person name="Lipzen A."/>
            <person name="Lundell T."/>
            <person name="Morin E."/>
            <person name="Murat C."/>
            <person name="Riley R."/>
            <person name="Ohm R."/>
            <person name="Sun H."/>
            <person name="Tunlid A."/>
            <person name="Henrissat B."/>
            <person name="Grigoriev I.V."/>
            <person name="Hibbett D.S."/>
            <person name="Martin F."/>
        </authorList>
    </citation>
    <scope>NUCLEOTIDE SEQUENCE [LARGE SCALE GENOMIC DNA]</scope>
    <source>
        <strain evidence="2">441</strain>
    </source>
</reference>
<keyword evidence="2" id="KW-1185">Reference proteome</keyword>
<accession>A0A0C9Z464</accession>
<sequence>MASSMNTPAQCVESEVPHPDYTAQNMFTIANIAELYAAQFAQGYSNNQHQAVIWALLRHGAYEDGVQYHTNVQNGLHPVYTTFNPMEKTNQKVLGHAELIEASLGDLFDAM</sequence>
<proteinExistence type="predicted"/>
<dbReference type="HOGENOM" id="CLU_2159405_0_0_1"/>
<reference evidence="1 2" key="1">
    <citation type="submission" date="2014-04" db="EMBL/GenBank/DDBJ databases">
        <authorList>
            <consortium name="DOE Joint Genome Institute"/>
            <person name="Kuo A."/>
            <person name="Kohler A."/>
            <person name="Costa M.D."/>
            <person name="Nagy L.G."/>
            <person name="Floudas D."/>
            <person name="Copeland A."/>
            <person name="Barry K.W."/>
            <person name="Cichocki N."/>
            <person name="Veneault-Fourrey C."/>
            <person name="LaButti K."/>
            <person name="Lindquist E.A."/>
            <person name="Lipzen A."/>
            <person name="Lundell T."/>
            <person name="Morin E."/>
            <person name="Murat C."/>
            <person name="Sun H."/>
            <person name="Tunlid A."/>
            <person name="Henrissat B."/>
            <person name="Grigoriev I.V."/>
            <person name="Hibbett D.S."/>
            <person name="Martin F."/>
            <person name="Nordberg H.P."/>
            <person name="Cantor M.N."/>
            <person name="Hua S.X."/>
        </authorList>
    </citation>
    <scope>NUCLEOTIDE SEQUENCE [LARGE SCALE GENOMIC DNA]</scope>
    <source>
        <strain evidence="1 2">441</strain>
    </source>
</reference>
<name>A0A0C9Z464_9AGAM</name>
<dbReference type="OrthoDB" id="3269274at2759"/>
<evidence type="ECO:0000313" key="1">
    <source>
        <dbReference type="EMBL" id="KIK14808.1"/>
    </source>
</evidence>
<dbReference type="EMBL" id="KN833921">
    <property type="protein sequence ID" value="KIK14808.1"/>
    <property type="molecule type" value="Genomic_DNA"/>
</dbReference>
<protein>
    <submittedName>
        <fullName evidence="1">Uncharacterized protein</fullName>
    </submittedName>
</protein>
<gene>
    <name evidence="1" type="ORF">PISMIDRAFT_17001</name>
</gene>
<evidence type="ECO:0000313" key="2">
    <source>
        <dbReference type="Proteomes" id="UP000054018"/>
    </source>
</evidence>
<dbReference type="Proteomes" id="UP000054018">
    <property type="component" value="Unassembled WGS sequence"/>
</dbReference>
<organism evidence="1 2">
    <name type="scientific">Pisolithus microcarpus 441</name>
    <dbReference type="NCBI Taxonomy" id="765257"/>
    <lineage>
        <taxon>Eukaryota</taxon>
        <taxon>Fungi</taxon>
        <taxon>Dikarya</taxon>
        <taxon>Basidiomycota</taxon>
        <taxon>Agaricomycotina</taxon>
        <taxon>Agaricomycetes</taxon>
        <taxon>Agaricomycetidae</taxon>
        <taxon>Boletales</taxon>
        <taxon>Sclerodermatineae</taxon>
        <taxon>Pisolithaceae</taxon>
        <taxon>Pisolithus</taxon>
    </lineage>
</organism>